<dbReference type="Proteomes" id="UP000178086">
    <property type="component" value="Unassembled WGS sequence"/>
</dbReference>
<dbReference type="Pfam" id="PF00005">
    <property type="entry name" value="ABC_tran"/>
    <property type="match status" value="1"/>
</dbReference>
<feature type="non-terminal residue" evidence="4">
    <location>
        <position position="267"/>
    </location>
</feature>
<dbReference type="InterPro" id="IPR003439">
    <property type="entry name" value="ABC_transporter-like_ATP-bd"/>
</dbReference>
<dbReference type="InterPro" id="IPR027417">
    <property type="entry name" value="P-loop_NTPase"/>
</dbReference>
<evidence type="ECO:0000259" key="3">
    <source>
        <dbReference type="PROSITE" id="PS50893"/>
    </source>
</evidence>
<evidence type="ECO:0000313" key="4">
    <source>
        <dbReference type="EMBL" id="OFW34460.1"/>
    </source>
</evidence>
<name>A0A1F2UN97_9ACTN</name>
<dbReference type="SMART" id="SM00382">
    <property type="entry name" value="AAA"/>
    <property type="match status" value="1"/>
</dbReference>
<dbReference type="GO" id="GO:0005524">
    <property type="term" value="F:ATP binding"/>
    <property type="evidence" value="ECO:0007669"/>
    <property type="project" value="UniProtKB-KW"/>
</dbReference>
<dbReference type="PANTHER" id="PTHR43038">
    <property type="entry name" value="ATP-BINDING CASSETTE, SUB-FAMILY H, MEMBER 1"/>
    <property type="match status" value="1"/>
</dbReference>
<evidence type="ECO:0000256" key="1">
    <source>
        <dbReference type="ARBA" id="ARBA00022741"/>
    </source>
</evidence>
<keyword evidence="1" id="KW-0547">Nucleotide-binding</keyword>
<evidence type="ECO:0000256" key="2">
    <source>
        <dbReference type="ARBA" id="ARBA00022840"/>
    </source>
</evidence>
<proteinExistence type="predicted"/>
<protein>
    <submittedName>
        <fullName evidence="4">Multidrug ABC transporter ATP-binding protein</fullName>
    </submittedName>
</protein>
<dbReference type="Gene3D" id="3.40.50.300">
    <property type="entry name" value="P-loop containing nucleotide triphosphate hydrolases"/>
    <property type="match status" value="1"/>
</dbReference>
<dbReference type="PANTHER" id="PTHR43038:SF3">
    <property type="entry name" value="ABC TRANSPORTER G FAMILY MEMBER 20 ISOFORM X1"/>
    <property type="match status" value="1"/>
</dbReference>
<comment type="caution">
    <text evidence="4">The sequence shown here is derived from an EMBL/GenBank/DDBJ whole genome shotgun (WGS) entry which is preliminary data.</text>
</comment>
<reference evidence="4 5" key="1">
    <citation type="journal article" date="2016" name="Nat. Commun.">
        <title>Thousands of microbial genomes shed light on interconnected biogeochemical processes in an aquifer system.</title>
        <authorList>
            <person name="Anantharaman K."/>
            <person name="Brown C.T."/>
            <person name="Hug L.A."/>
            <person name="Sharon I."/>
            <person name="Castelle C.J."/>
            <person name="Probst A.J."/>
            <person name="Thomas B.C."/>
            <person name="Singh A."/>
            <person name="Wilkins M.J."/>
            <person name="Karaoz U."/>
            <person name="Brodie E.L."/>
            <person name="Williams K.H."/>
            <person name="Hubbard S.S."/>
            <person name="Banfield J.F."/>
        </authorList>
    </citation>
    <scope>NUCLEOTIDE SEQUENCE [LARGE SCALE GENOMIC DNA]</scope>
</reference>
<dbReference type="EMBL" id="MELI01000044">
    <property type="protein sequence ID" value="OFW34460.1"/>
    <property type="molecule type" value="Genomic_DNA"/>
</dbReference>
<sequence>MSNGNSIIVDGLTKQFGDFKAVDNISFEVKRGEIFGFLGPNGSGKSTTIRMLCGILEPSGGRAEVLGFDVATQAEEIKRRIGYMSQKFSLYNDLTVMENLDFFGGIYGLKNDRLAERKDFVIEMAGLKGREDELAQNLSTGWKQRLALGCAIIHEPEMVFLDEPTGGVDPVSRRNFWDMLYRMAEGGTTLFVTTHYMDEAEHCHRLSFIYQGDIIALGTPDEVKRDHATGAIIEIDIGTSPEALRAVAGSPGVIEAYFYGANIHAKV</sequence>
<keyword evidence="2 4" id="KW-0067">ATP-binding</keyword>
<feature type="domain" description="ABC transporter" evidence="3">
    <location>
        <begin position="7"/>
        <end position="236"/>
    </location>
</feature>
<gene>
    <name evidence="4" type="ORF">A2074_07735</name>
</gene>
<dbReference type="GO" id="GO:0016887">
    <property type="term" value="F:ATP hydrolysis activity"/>
    <property type="evidence" value="ECO:0007669"/>
    <property type="project" value="InterPro"/>
</dbReference>
<dbReference type="InterPro" id="IPR003593">
    <property type="entry name" value="AAA+_ATPase"/>
</dbReference>
<dbReference type="PROSITE" id="PS50893">
    <property type="entry name" value="ABC_TRANSPORTER_2"/>
    <property type="match status" value="1"/>
</dbReference>
<accession>A0A1F2UN97</accession>
<dbReference type="AlphaFoldDB" id="A0A1F2UN97"/>
<evidence type="ECO:0000313" key="5">
    <source>
        <dbReference type="Proteomes" id="UP000178086"/>
    </source>
</evidence>
<organism evidence="4 5">
    <name type="scientific">Candidatus Aquicultor primus</name>
    <dbReference type="NCBI Taxonomy" id="1797195"/>
    <lineage>
        <taxon>Bacteria</taxon>
        <taxon>Bacillati</taxon>
        <taxon>Actinomycetota</taxon>
        <taxon>Candidatus Aquicultoria</taxon>
        <taxon>Candidatus Aquicultorales</taxon>
        <taxon>Candidatus Aquicultoraceae</taxon>
        <taxon>Candidatus Aquicultor</taxon>
    </lineage>
</organism>
<dbReference type="SUPFAM" id="SSF52540">
    <property type="entry name" value="P-loop containing nucleoside triphosphate hydrolases"/>
    <property type="match status" value="1"/>
</dbReference>